<gene>
    <name evidence="3" type="ORF">KM295_03800</name>
</gene>
<accession>A0A9R1CS41</accession>
<name>A0A9R1CS41_9EURY</name>
<evidence type="ECO:0000313" key="4">
    <source>
        <dbReference type="Proteomes" id="UP001139494"/>
    </source>
</evidence>
<dbReference type="GO" id="GO:0043168">
    <property type="term" value="F:anion binding"/>
    <property type="evidence" value="ECO:0007669"/>
    <property type="project" value="UniProtKB-ARBA"/>
</dbReference>
<dbReference type="InterPro" id="IPR011032">
    <property type="entry name" value="GroES-like_sf"/>
</dbReference>
<dbReference type="InterPro" id="IPR013154">
    <property type="entry name" value="ADH-like_N"/>
</dbReference>
<dbReference type="AlphaFoldDB" id="A0A9R1CS41"/>
<dbReference type="SUPFAM" id="SSF50129">
    <property type="entry name" value="GroES-like"/>
    <property type="match status" value="1"/>
</dbReference>
<dbReference type="InterPro" id="IPR051603">
    <property type="entry name" value="Zinc-ADH_QOR/CCCR"/>
</dbReference>
<evidence type="ECO:0000259" key="2">
    <source>
        <dbReference type="SMART" id="SM00829"/>
    </source>
</evidence>
<dbReference type="GO" id="GO:0044281">
    <property type="term" value="P:small molecule metabolic process"/>
    <property type="evidence" value="ECO:0007669"/>
    <property type="project" value="UniProtKB-ARBA"/>
</dbReference>
<evidence type="ECO:0000313" key="3">
    <source>
        <dbReference type="EMBL" id="MCQ4332626.1"/>
    </source>
</evidence>
<dbReference type="EMBL" id="JAHLKM010000003">
    <property type="protein sequence ID" value="MCQ4332626.1"/>
    <property type="molecule type" value="Genomic_DNA"/>
</dbReference>
<dbReference type="SMART" id="SM00829">
    <property type="entry name" value="PKS_ER"/>
    <property type="match status" value="1"/>
</dbReference>
<protein>
    <submittedName>
        <fullName evidence="3">Zinc-binding dehydrogenase</fullName>
    </submittedName>
</protein>
<dbReference type="GO" id="GO:0016616">
    <property type="term" value="F:oxidoreductase activity, acting on the CH-OH group of donors, NAD or NADP as acceptor"/>
    <property type="evidence" value="ECO:0007669"/>
    <property type="project" value="UniProtKB-ARBA"/>
</dbReference>
<dbReference type="Proteomes" id="UP001139494">
    <property type="component" value="Unassembled WGS sequence"/>
</dbReference>
<dbReference type="Pfam" id="PF08240">
    <property type="entry name" value="ADH_N"/>
    <property type="match status" value="1"/>
</dbReference>
<comment type="caution">
    <text evidence="3">The sequence shown here is derived from an EMBL/GenBank/DDBJ whole genome shotgun (WGS) entry which is preliminary data.</text>
</comment>
<keyword evidence="1" id="KW-0521">NADP</keyword>
<dbReference type="InterPro" id="IPR020843">
    <property type="entry name" value="ER"/>
</dbReference>
<dbReference type="InterPro" id="IPR036291">
    <property type="entry name" value="NAD(P)-bd_dom_sf"/>
</dbReference>
<evidence type="ECO:0000256" key="1">
    <source>
        <dbReference type="ARBA" id="ARBA00022857"/>
    </source>
</evidence>
<dbReference type="PANTHER" id="PTHR44154">
    <property type="entry name" value="QUINONE OXIDOREDUCTASE"/>
    <property type="match status" value="1"/>
</dbReference>
<proteinExistence type="predicted"/>
<reference evidence="3" key="1">
    <citation type="journal article" date="2023" name="Front. Microbiol.">
        <title>Genomic-based phylogenetic and metabolic analyses of the genus Natronomonas, and description of Natronomonas aquatica sp. nov.</title>
        <authorList>
            <person name="Garcia-Roldan A."/>
            <person name="Duran-Viseras A."/>
            <person name="de la Haba R.R."/>
            <person name="Corral P."/>
            <person name="Sanchez-Porro C."/>
            <person name="Ventosa A."/>
        </authorList>
    </citation>
    <scope>NUCLEOTIDE SEQUENCE</scope>
    <source>
        <strain evidence="3">F2-12</strain>
    </source>
</reference>
<dbReference type="RefSeq" id="WP_256028564.1">
    <property type="nucleotide sequence ID" value="NZ_JAHLKM010000003.1"/>
</dbReference>
<dbReference type="CDD" id="cd08266">
    <property type="entry name" value="Zn_ADH_like1"/>
    <property type="match status" value="1"/>
</dbReference>
<dbReference type="Gene3D" id="3.90.180.10">
    <property type="entry name" value="Medium-chain alcohol dehydrogenases, catalytic domain"/>
    <property type="match status" value="1"/>
</dbReference>
<organism evidence="3 4">
    <name type="scientific">Natronomonas aquatica</name>
    <dbReference type="NCBI Taxonomy" id="2841590"/>
    <lineage>
        <taxon>Archaea</taxon>
        <taxon>Methanobacteriati</taxon>
        <taxon>Methanobacteriota</taxon>
        <taxon>Stenosarchaea group</taxon>
        <taxon>Halobacteria</taxon>
        <taxon>Halobacteriales</taxon>
        <taxon>Natronomonadaceae</taxon>
        <taxon>Natronomonas</taxon>
    </lineage>
</organism>
<dbReference type="Pfam" id="PF00107">
    <property type="entry name" value="ADH_zinc_N"/>
    <property type="match status" value="1"/>
</dbReference>
<keyword evidence="4" id="KW-1185">Reference proteome</keyword>
<dbReference type="SUPFAM" id="SSF51735">
    <property type="entry name" value="NAD(P)-binding Rossmann-fold domains"/>
    <property type="match status" value="1"/>
</dbReference>
<dbReference type="InterPro" id="IPR013149">
    <property type="entry name" value="ADH-like_C"/>
</dbReference>
<sequence>MKAIFYEEHGSTDVLQYDEFDDPEVGPEEVLVDIKAGGLNHLDVWTRKGMPSPEELPHIPGSDGAGVVSEVGERVTRFGEGDRVVVDPGLYCGQCEFCRKGEQSLCVDYRMMGEHVRGVHSELAAIPEDNLIELPEDVDFVTAASAPLVFQTAWRMLTTRVGIDQSDSVLVLGASGGVGHACVQIAANEGCEVFATASSEEKLELARECGADHLINYEEEDFADAVKELTDGRGVDAVVDHVGEATWDNSLSAAARGGSVVTCGATSGISPETNIPKVFWKQLDILGSTMGTPGEMDEVMAKVFDGTFEPHVRDVLPMSEIVRGHEMLESREGFGSVVVVPDEEYEAGTYE</sequence>
<dbReference type="GO" id="GO:0030554">
    <property type="term" value="F:adenyl nucleotide binding"/>
    <property type="evidence" value="ECO:0007669"/>
    <property type="project" value="UniProtKB-ARBA"/>
</dbReference>
<feature type="domain" description="Enoyl reductase (ER)" evidence="2">
    <location>
        <begin position="10"/>
        <end position="339"/>
    </location>
</feature>
<dbReference type="PANTHER" id="PTHR44154:SF1">
    <property type="entry name" value="QUINONE OXIDOREDUCTASE"/>
    <property type="match status" value="1"/>
</dbReference>